<dbReference type="SUPFAM" id="SSF52047">
    <property type="entry name" value="RNI-like"/>
    <property type="match status" value="2"/>
</dbReference>
<gene>
    <name evidence="1" type="ORF">VCS650_LOCUS13977</name>
</gene>
<name>A0A814FM76_9BILA</name>
<dbReference type="Gene3D" id="3.80.10.10">
    <property type="entry name" value="Ribonuclease Inhibitor"/>
    <property type="match status" value="1"/>
</dbReference>
<organism evidence="1 2">
    <name type="scientific">Adineta steineri</name>
    <dbReference type="NCBI Taxonomy" id="433720"/>
    <lineage>
        <taxon>Eukaryota</taxon>
        <taxon>Metazoa</taxon>
        <taxon>Spiralia</taxon>
        <taxon>Gnathifera</taxon>
        <taxon>Rotifera</taxon>
        <taxon>Eurotatoria</taxon>
        <taxon>Bdelloidea</taxon>
        <taxon>Adinetida</taxon>
        <taxon>Adinetidae</taxon>
        <taxon>Adineta</taxon>
    </lineage>
</organism>
<evidence type="ECO:0000313" key="2">
    <source>
        <dbReference type="Proteomes" id="UP000663891"/>
    </source>
</evidence>
<dbReference type="EMBL" id="CAJNON010000115">
    <property type="protein sequence ID" value="CAF0986888.1"/>
    <property type="molecule type" value="Genomic_DNA"/>
</dbReference>
<dbReference type="AlphaFoldDB" id="A0A814FM76"/>
<evidence type="ECO:0008006" key="3">
    <source>
        <dbReference type="Google" id="ProtNLM"/>
    </source>
</evidence>
<comment type="caution">
    <text evidence="1">The sequence shown here is derived from an EMBL/GenBank/DDBJ whole genome shotgun (WGS) entry which is preliminary data.</text>
</comment>
<evidence type="ECO:0000313" key="1">
    <source>
        <dbReference type="EMBL" id="CAF0986888.1"/>
    </source>
</evidence>
<accession>A0A814FM76</accession>
<protein>
    <recommendedName>
        <fullName evidence="3">F-box domain-containing protein</fullName>
    </recommendedName>
</protein>
<dbReference type="InterPro" id="IPR032675">
    <property type="entry name" value="LRR_dom_sf"/>
</dbReference>
<sequence>MSTITTVEDFSNEIFYEIFEYLHGTDIYKAFSILNSRFQQLIHCPFLQYKIRLDARLMKQNTVDELKQISHVIKNYIFSISIRPWRPTTEIISLFLKLSKLKYFKIETCCIDLFADHSLPIATHEQSSSIEHLIIEHYCSVQELVNFLYYTPKVHHLKFSIYEDKKTHLNLLSLNHLRHLTSLSIEMCSLKFDIFEILINQFKFHLKTFSLRIWARNENYLNARRWERIILQNLPQLEHFSMHYILRFPNDDPPSLHSDKSNEFITSFWLQRQWLLRIEMIHDFIIYIVDAYKFAFHLNMSTITTIEDFSNEIFYEIFEYLYGYDIYIAFSILNSRFQQLIHCPFLQYKIRIDDQPMKQNTVDELQQISHVIKNYIFSISIQTCRPTTEIISLCNFDSSYQNLQCLIFNIDQPNIILMILPKLTQLPKLYSLTIENMYKLHICKIYPLVLNLSKLKYFKIETCYIDVFADHSLPIATHEQLSSIEHLIIKHSCSIEELASFLSYTPKVQRLNFFIHGNKKTSLNLLSLNHLRHLTSLSIKVRSMKFDRFENLINQFKFHLKTLSLEIWSRNKNYLNACRWERIILQNLPQLEHFSMKYLVRFRNDDQPLVYSDEPNEFLTSFWLQRQWLLKIEIKCDFIICIINAYKKQWFEYDRQEQKIYSFEELSKSRQLIIDDISAKTLNNIHNYIKYVLSVMQIDHLVIQQEIFVVKLAEILCLLPELDSLDVSMISFLYPRQVTLDEVMEIFRSTTHIKITKFRVRKINKIEEINFFLAFCPLIKLLEINELPEINVELFLRSLLIQIRNRSKFQNLRLICIQLPTANDTMILKLKQMIQVENLLVDFKIKRIEEKIFVEWK</sequence>
<dbReference type="OrthoDB" id="10049002at2759"/>
<proteinExistence type="predicted"/>
<dbReference type="Proteomes" id="UP000663891">
    <property type="component" value="Unassembled WGS sequence"/>
</dbReference>
<reference evidence="1" key="1">
    <citation type="submission" date="2021-02" db="EMBL/GenBank/DDBJ databases">
        <authorList>
            <person name="Nowell W R."/>
        </authorList>
    </citation>
    <scope>NUCLEOTIDE SEQUENCE</scope>
</reference>